<dbReference type="PROSITE" id="PS51257">
    <property type="entry name" value="PROKAR_LIPOPROTEIN"/>
    <property type="match status" value="1"/>
</dbReference>
<evidence type="ECO:0000256" key="2">
    <source>
        <dbReference type="SAM" id="SignalP"/>
    </source>
</evidence>
<keyword evidence="2" id="KW-0732">Signal</keyword>
<organism evidence="3 4">
    <name type="scientific">Nocardiopsis endophytica</name>
    <dbReference type="NCBI Taxonomy" id="3018445"/>
    <lineage>
        <taxon>Bacteria</taxon>
        <taxon>Bacillati</taxon>
        <taxon>Actinomycetota</taxon>
        <taxon>Actinomycetes</taxon>
        <taxon>Streptosporangiales</taxon>
        <taxon>Nocardiopsidaceae</taxon>
        <taxon>Nocardiopsis</taxon>
    </lineage>
</organism>
<protein>
    <recommendedName>
        <fullName evidence="5">Lipoprotein</fullName>
    </recommendedName>
</protein>
<proteinExistence type="predicted"/>
<comment type="caution">
    <text evidence="3">The sequence shown here is derived from an EMBL/GenBank/DDBJ whole genome shotgun (WGS) entry which is preliminary data.</text>
</comment>
<reference evidence="3 4" key="1">
    <citation type="submission" date="2023-01" db="EMBL/GenBank/DDBJ databases">
        <title>Draft genome sequence of Nocardiopsis sp. RSe5-2 isolated from halophytes.</title>
        <authorList>
            <person name="Duangmal K."/>
            <person name="Chantavorakit T."/>
        </authorList>
    </citation>
    <scope>NUCLEOTIDE SEQUENCE [LARGE SCALE GENOMIC DNA]</scope>
    <source>
        <strain evidence="3 4">RSe5-2</strain>
    </source>
</reference>
<dbReference type="Proteomes" id="UP001527866">
    <property type="component" value="Unassembled WGS sequence"/>
</dbReference>
<dbReference type="RefSeq" id="WP_270690173.1">
    <property type="nucleotide sequence ID" value="NZ_JAQFWQ010000137.1"/>
</dbReference>
<feature type="chain" id="PRO_5045447407" description="Lipoprotein" evidence="2">
    <location>
        <begin position="20"/>
        <end position="173"/>
    </location>
</feature>
<feature type="region of interest" description="Disordered" evidence="1">
    <location>
        <begin position="22"/>
        <end position="81"/>
    </location>
</feature>
<accession>A0ABT4UCJ9</accession>
<dbReference type="EMBL" id="JAQFWQ010000137">
    <property type="protein sequence ID" value="MDA2814691.1"/>
    <property type="molecule type" value="Genomic_DNA"/>
</dbReference>
<feature type="signal peptide" evidence="2">
    <location>
        <begin position="1"/>
        <end position="19"/>
    </location>
</feature>
<name>A0ABT4UCJ9_9ACTN</name>
<evidence type="ECO:0008006" key="5">
    <source>
        <dbReference type="Google" id="ProtNLM"/>
    </source>
</evidence>
<evidence type="ECO:0000256" key="1">
    <source>
        <dbReference type="SAM" id="MobiDB-lite"/>
    </source>
</evidence>
<evidence type="ECO:0000313" key="3">
    <source>
        <dbReference type="EMBL" id="MDA2814691.1"/>
    </source>
</evidence>
<evidence type="ECO:0000313" key="4">
    <source>
        <dbReference type="Proteomes" id="UP001527866"/>
    </source>
</evidence>
<keyword evidence="4" id="KW-1185">Reference proteome</keyword>
<sequence>MRRTLVLAPPLLAASVALAACSGGTSGEEEPSPSPSPTPVSDEERITQVTKLELPEDAAGLTLTENGETPDEDAPRPDEGELGYILEAAFTTTPKGAEAFCGGPGMGVYTDSEGPSADLLETFGMDEADADTVDGSTHCRGAETEEGKVQREVLVLYPDEETASVHVMAYAVE</sequence>
<gene>
    <name evidence="3" type="ORF">O4J56_28870</name>
</gene>